<evidence type="ECO:0000256" key="14">
    <source>
        <dbReference type="ARBA" id="ARBA00038036"/>
    </source>
</evidence>
<comment type="cofactor">
    <cofactor evidence="16">
        <name>NH4(+)</name>
        <dbReference type="ChEBI" id="CHEBI:28938"/>
    </cofactor>
    <cofactor evidence="16">
        <name>K(+)</name>
        <dbReference type="ChEBI" id="CHEBI:29103"/>
    </cofactor>
    <text evidence="16">A monovalent cation. Ammonium or potassium.</text>
</comment>
<dbReference type="HOGENOM" id="CLU_066627_1_0_5"/>
<dbReference type="InterPro" id="IPR043129">
    <property type="entry name" value="ATPase_NBD"/>
</dbReference>
<keyword evidence="13 16" id="KW-0173">Coenzyme A biosynthesis</keyword>
<keyword evidence="10 16" id="KW-0418">Kinase</keyword>
<comment type="pathway">
    <text evidence="4 16">Cofactor biosynthesis; coenzyme A biosynthesis; CoA from (R)-pantothenate: step 1/5.</text>
</comment>
<evidence type="ECO:0000256" key="4">
    <source>
        <dbReference type="ARBA" id="ARBA00005225"/>
    </source>
</evidence>
<proteinExistence type="inferred from homology"/>
<dbReference type="STRING" id="1401328.P856_328"/>
<keyword evidence="9 16" id="KW-0547">Nucleotide-binding</keyword>
<feature type="binding site" evidence="16">
    <location>
        <position position="139"/>
    </location>
    <ligand>
        <name>ATP</name>
        <dbReference type="ChEBI" id="CHEBI:30616"/>
    </ligand>
</feature>
<evidence type="ECO:0000256" key="12">
    <source>
        <dbReference type="ARBA" id="ARBA00022958"/>
    </source>
</evidence>
<evidence type="ECO:0000256" key="10">
    <source>
        <dbReference type="ARBA" id="ARBA00022777"/>
    </source>
</evidence>
<evidence type="ECO:0000256" key="16">
    <source>
        <dbReference type="HAMAP-Rule" id="MF_01274"/>
    </source>
</evidence>
<reference evidence="17 18" key="1">
    <citation type="journal article" date="2013" name="PLoS ONE">
        <title>Bacterial endosymbiosis in a chordate host: long-term co-evolution and conservation of secondary metabolism.</title>
        <authorList>
            <person name="Kwan J.C."/>
            <person name="Schmidt E.W."/>
        </authorList>
    </citation>
    <scope>NUCLEOTIDE SEQUENCE [LARGE SCALE GENOMIC DNA]</scope>
    <source>
        <strain evidence="18">faulkneri L5</strain>
    </source>
</reference>
<comment type="subcellular location">
    <subcellularLocation>
        <location evidence="3 16">Cytoplasm</location>
    </subcellularLocation>
</comment>
<dbReference type="CDD" id="cd24015">
    <property type="entry name" value="ASKHA_NBD_PanK-III"/>
    <property type="match status" value="1"/>
</dbReference>
<evidence type="ECO:0000256" key="15">
    <source>
        <dbReference type="ARBA" id="ARBA00040883"/>
    </source>
</evidence>
<dbReference type="UniPathway" id="UPA00241">
    <property type="reaction ID" value="UER00352"/>
</dbReference>
<dbReference type="Gene3D" id="3.30.420.40">
    <property type="match status" value="2"/>
</dbReference>
<dbReference type="Proteomes" id="UP000018700">
    <property type="component" value="Chromosome"/>
</dbReference>
<comment type="subunit">
    <text evidence="5 16">Homodimer.</text>
</comment>
<evidence type="ECO:0000256" key="13">
    <source>
        <dbReference type="ARBA" id="ARBA00022993"/>
    </source>
</evidence>
<dbReference type="GO" id="GO:0005524">
    <property type="term" value="F:ATP binding"/>
    <property type="evidence" value="ECO:0007669"/>
    <property type="project" value="UniProtKB-UniRule"/>
</dbReference>
<dbReference type="PANTHER" id="PTHR34265:SF1">
    <property type="entry name" value="TYPE III PANTOTHENATE KINASE"/>
    <property type="match status" value="1"/>
</dbReference>
<dbReference type="NCBIfam" id="NF009848">
    <property type="entry name" value="PRK13318.1-6"/>
    <property type="match status" value="1"/>
</dbReference>
<name>V9TV25_9PROT</name>
<dbReference type="PANTHER" id="PTHR34265">
    <property type="entry name" value="TYPE III PANTOTHENATE KINASE"/>
    <property type="match status" value="1"/>
</dbReference>
<feature type="active site" description="Proton acceptor" evidence="16">
    <location>
        <position position="116"/>
    </location>
</feature>
<evidence type="ECO:0000256" key="9">
    <source>
        <dbReference type="ARBA" id="ARBA00022741"/>
    </source>
</evidence>
<comment type="caution">
    <text evidence="16">Lacks conserved residue(s) required for the propagation of feature annotation.</text>
</comment>
<dbReference type="AlphaFoldDB" id="V9TV25"/>
<keyword evidence="16" id="KW-0479">Metal-binding</keyword>
<keyword evidence="12 16" id="KW-0630">Potassium</keyword>
<evidence type="ECO:0000313" key="18">
    <source>
        <dbReference type="Proteomes" id="UP000018700"/>
    </source>
</evidence>
<evidence type="ECO:0000313" key="17">
    <source>
        <dbReference type="EMBL" id="AHC73553.1"/>
    </source>
</evidence>
<feature type="binding site" evidence="16">
    <location>
        <begin position="114"/>
        <end position="117"/>
    </location>
    <ligand>
        <name>substrate</name>
    </ligand>
</feature>
<feature type="binding site" evidence="16">
    <location>
        <position position="136"/>
    </location>
    <ligand>
        <name>K(+)</name>
        <dbReference type="ChEBI" id="CHEBI:29103"/>
    </ligand>
</feature>
<evidence type="ECO:0000256" key="1">
    <source>
        <dbReference type="ARBA" id="ARBA00001206"/>
    </source>
</evidence>
<keyword evidence="11 16" id="KW-0067">ATP-binding</keyword>
<dbReference type="InterPro" id="IPR004619">
    <property type="entry name" value="Type_III_PanK"/>
</dbReference>
<dbReference type="KEGG" id="efk:P856_328"/>
<dbReference type="SUPFAM" id="SSF53067">
    <property type="entry name" value="Actin-like ATPase domain"/>
    <property type="match status" value="2"/>
</dbReference>
<evidence type="ECO:0000256" key="2">
    <source>
        <dbReference type="ARBA" id="ARBA00001958"/>
    </source>
</evidence>
<evidence type="ECO:0000256" key="11">
    <source>
        <dbReference type="ARBA" id="ARBA00022840"/>
    </source>
</evidence>
<dbReference type="eggNOG" id="COG1521">
    <property type="taxonomic scope" value="Bacteria"/>
</dbReference>
<feature type="binding site" evidence="16">
    <location>
        <position position="200"/>
    </location>
    <ligand>
        <name>substrate</name>
    </ligand>
</feature>
<sequence>MEVKMLLVIDCGNTNTVFAVYKDGIEKSISHWRISTNAGRTADEYAICLTQLMALDKINTCDIENIIIATVVPATRFNLKMLCHKHFDIDPMVVGESSTKLNLEVRIDQPAELGADRAVNAVSAYRLYGGPLIIIDFGTATTFDVIDEDGGYAGGIIFPGINLSLEALYMAAAQLPRVTIGSPEGKFRDNKQITLIGNNTRTAMQSGIFWGYLAMIEGLVARIRAEYKLPMKVIATGGLAELFVSSTSVIEVVNEALTIDGLRMIYDYNKAETGPEWISK</sequence>
<accession>V9TV25</accession>
<keyword evidence="8 16" id="KW-0808">Transferase</keyword>
<keyword evidence="18" id="KW-1185">Reference proteome</keyword>
<gene>
    <name evidence="16 17" type="primary">coaX</name>
    <name evidence="17" type="ORF">P856_328</name>
</gene>
<comment type="similarity">
    <text evidence="14 16">Belongs to the type III pantothenate kinase family.</text>
</comment>
<feature type="binding site" evidence="16">
    <location>
        <begin position="10"/>
        <end position="17"/>
    </location>
    <ligand>
        <name>ATP</name>
        <dbReference type="ChEBI" id="CHEBI:30616"/>
    </ligand>
</feature>
<dbReference type="PATRIC" id="fig|1401328.3.peg.319"/>
<evidence type="ECO:0000256" key="5">
    <source>
        <dbReference type="ARBA" id="ARBA00011738"/>
    </source>
</evidence>
<dbReference type="GO" id="GO:0046872">
    <property type="term" value="F:metal ion binding"/>
    <property type="evidence" value="ECO:0007669"/>
    <property type="project" value="UniProtKB-KW"/>
</dbReference>
<dbReference type="GO" id="GO:0004594">
    <property type="term" value="F:pantothenate kinase activity"/>
    <property type="evidence" value="ECO:0007669"/>
    <property type="project" value="UniProtKB-UniRule"/>
</dbReference>
<comment type="cofactor">
    <cofactor evidence="2">
        <name>K(+)</name>
        <dbReference type="ChEBI" id="CHEBI:29103"/>
    </cofactor>
</comment>
<dbReference type="GO" id="GO:0015937">
    <property type="term" value="P:coenzyme A biosynthetic process"/>
    <property type="evidence" value="ECO:0007669"/>
    <property type="project" value="UniProtKB-UniRule"/>
</dbReference>
<dbReference type="HAMAP" id="MF_01274">
    <property type="entry name" value="Pantothen_kinase_3"/>
    <property type="match status" value="1"/>
</dbReference>
<keyword evidence="7 16" id="KW-0963">Cytoplasm</keyword>
<dbReference type="GO" id="GO:0005737">
    <property type="term" value="C:cytoplasm"/>
    <property type="evidence" value="ECO:0007669"/>
    <property type="project" value="UniProtKB-SubCell"/>
</dbReference>
<comment type="catalytic activity">
    <reaction evidence="1 16">
        <text>(R)-pantothenate + ATP = (R)-4'-phosphopantothenate + ADP + H(+)</text>
        <dbReference type="Rhea" id="RHEA:16373"/>
        <dbReference type="ChEBI" id="CHEBI:10986"/>
        <dbReference type="ChEBI" id="CHEBI:15378"/>
        <dbReference type="ChEBI" id="CHEBI:29032"/>
        <dbReference type="ChEBI" id="CHEBI:30616"/>
        <dbReference type="ChEBI" id="CHEBI:456216"/>
        <dbReference type="EC" id="2.7.1.33"/>
    </reaction>
</comment>
<protein>
    <recommendedName>
        <fullName evidence="15 16">Type III pantothenate kinase</fullName>
        <ecNumber evidence="6 16">2.7.1.33</ecNumber>
    </recommendedName>
    <alternativeName>
        <fullName evidence="16">PanK-III</fullName>
    </alternativeName>
    <alternativeName>
        <fullName evidence="16">Pantothenic acid kinase</fullName>
    </alternativeName>
</protein>
<comment type="function">
    <text evidence="16">Catalyzes the phosphorylation of pantothenate (Pan), the first step in CoA biosynthesis.</text>
</comment>
<dbReference type="NCBIfam" id="NF009844">
    <property type="entry name" value="PRK13318.1-2"/>
    <property type="match status" value="1"/>
</dbReference>
<evidence type="ECO:0000256" key="3">
    <source>
        <dbReference type="ARBA" id="ARBA00004496"/>
    </source>
</evidence>
<dbReference type="NCBIfam" id="TIGR00671">
    <property type="entry name" value="baf"/>
    <property type="match status" value="1"/>
</dbReference>
<organism evidence="17 18">
    <name type="scientific">Candidatus Endolissoclinum faulkneri L5</name>
    <dbReference type="NCBI Taxonomy" id="1401328"/>
    <lineage>
        <taxon>Bacteria</taxon>
        <taxon>Pseudomonadati</taxon>
        <taxon>Pseudomonadota</taxon>
        <taxon>Alphaproteobacteria</taxon>
        <taxon>Rhodospirillales</taxon>
        <taxon>Rhodospirillaceae</taxon>
        <taxon>Candidatus Endolissoclinum</taxon>
    </lineage>
</organism>
<evidence type="ECO:0000256" key="8">
    <source>
        <dbReference type="ARBA" id="ARBA00022679"/>
    </source>
</evidence>
<dbReference type="NCBIfam" id="NF009855">
    <property type="entry name" value="PRK13321.1"/>
    <property type="match status" value="1"/>
</dbReference>
<evidence type="ECO:0000256" key="7">
    <source>
        <dbReference type="ARBA" id="ARBA00022490"/>
    </source>
</evidence>
<dbReference type="Pfam" id="PF03309">
    <property type="entry name" value="Pan_kinase"/>
    <property type="match status" value="1"/>
</dbReference>
<dbReference type="EMBL" id="CP006745">
    <property type="protein sequence ID" value="AHC73553.1"/>
    <property type="molecule type" value="Genomic_DNA"/>
</dbReference>
<dbReference type="EC" id="2.7.1.33" evidence="6 16"/>
<evidence type="ECO:0000256" key="6">
    <source>
        <dbReference type="ARBA" id="ARBA00012102"/>
    </source>
</evidence>